<protein>
    <submittedName>
        <fullName evidence="1">Uncharacterized protein</fullName>
    </submittedName>
</protein>
<dbReference type="EMBL" id="CP031001">
    <property type="protein sequence ID" value="QHN78670.1"/>
    <property type="molecule type" value="Genomic_DNA"/>
</dbReference>
<sequence>MPSLSRCRLSSSVTATIFFPSLQSRTVGLWLSSLPMPPSFPVAKSKQSHSSVNSTQFCADMIYDKDTMDGENFVSCNIMPHMCDPIFTIGQDRQCNLWLKDPTVGNILCKLRNIEVAEARKQASIIESYLEQRGVDFSEGYISYKVVLPNPKLWPTRLDEASWSPAFEMEEPVEAENYGGDDEPSVMKAIMRESSQLLSMPSMEYIMPNA</sequence>
<accession>A0A6B9VAU7</accession>
<proteinExistence type="predicted"/>
<dbReference type="AlphaFoldDB" id="A0A6B9VAU7"/>
<evidence type="ECO:0000313" key="1">
    <source>
        <dbReference type="EMBL" id="QHN78670.1"/>
    </source>
</evidence>
<evidence type="ECO:0000313" key="2">
    <source>
        <dbReference type="Proteomes" id="UP000464620"/>
    </source>
</evidence>
<organism evidence="1 2">
    <name type="scientific">Arachis hypogaea</name>
    <name type="common">Peanut</name>
    <dbReference type="NCBI Taxonomy" id="3818"/>
    <lineage>
        <taxon>Eukaryota</taxon>
        <taxon>Viridiplantae</taxon>
        <taxon>Streptophyta</taxon>
        <taxon>Embryophyta</taxon>
        <taxon>Tracheophyta</taxon>
        <taxon>Spermatophyta</taxon>
        <taxon>Magnoliopsida</taxon>
        <taxon>eudicotyledons</taxon>
        <taxon>Gunneridae</taxon>
        <taxon>Pentapetalae</taxon>
        <taxon>rosids</taxon>
        <taxon>fabids</taxon>
        <taxon>Fabales</taxon>
        <taxon>Fabaceae</taxon>
        <taxon>Papilionoideae</taxon>
        <taxon>50 kb inversion clade</taxon>
        <taxon>dalbergioids sensu lato</taxon>
        <taxon>Dalbergieae</taxon>
        <taxon>Pterocarpus clade</taxon>
        <taxon>Arachis</taxon>
    </lineage>
</organism>
<reference evidence="1 2" key="1">
    <citation type="submission" date="2020-01" db="EMBL/GenBank/DDBJ databases">
        <title>Genome sequence of Arachis hypogaea, cultivar Shitouqi.</title>
        <authorList>
            <person name="Zhuang W."/>
            <person name="Chen H."/>
            <person name="Varshney R."/>
            <person name="Wang D."/>
            <person name="Ming R."/>
        </authorList>
    </citation>
    <scope>NUCLEOTIDE SEQUENCE [LARGE SCALE GENOMIC DNA]</scope>
    <source>
        <tissue evidence="1">Young leaf</tissue>
    </source>
</reference>
<gene>
    <name evidence="1" type="ORF">DS421_19g663330</name>
</gene>
<dbReference type="Proteomes" id="UP000464620">
    <property type="component" value="Chromosome B09"/>
</dbReference>
<name>A0A6B9VAU7_ARAHY</name>